<feature type="transmembrane region" description="Helical" evidence="1">
    <location>
        <begin position="168"/>
        <end position="186"/>
    </location>
</feature>
<feature type="transmembrane region" description="Helical" evidence="1">
    <location>
        <begin position="302"/>
        <end position="328"/>
    </location>
</feature>
<sequence>MDFSKTQKLSFFEGIAYNAAFMLTQGFIITGLAFQFNVTERVLAIIGVIPMISQMLQVFSPKLLKISGSRKRAMLISASIARYSFTVIPLFLLLNLKNQYLLLASLLIFGAFNSLTGNFWISIMKDIIPEERSGKFFGLRNLLISLSSMVLLFFYSLLIDILGESKGFLLVAVLGALSAVISRLILGKYEDPPKKTFITGSIFTEALRDDRFKKFLTFALFWNFTIALASPFFSYHQIVNLKLNYSYLSILGFIATGVSMFFYFLWGKLADKIGHQSVAEFSLFTASILASMWIFMNEHTFKYLLLVDSVVGGIAWSGINLTLFTLLLGIADSSKVEAYFAVFSFASGMGALFGALTGGFLAGWLNLLKLEIGGMTIYGIQFLFLTGGILRGISWLLLKRVKTRKKVSVPRYFFYTVSVLSRRAASRPYEYASMIIRISQILKKRKPRRSARVERKNQSYVL</sequence>
<feature type="transmembrane region" description="Helical" evidence="1">
    <location>
        <begin position="15"/>
        <end position="36"/>
    </location>
</feature>
<proteinExistence type="predicted"/>
<keyword evidence="1" id="KW-1133">Transmembrane helix</keyword>
<feature type="transmembrane region" description="Helical" evidence="1">
    <location>
        <begin position="340"/>
        <end position="365"/>
    </location>
</feature>
<dbReference type="STRING" id="1330330.IX53_06385"/>
<protein>
    <submittedName>
        <fullName evidence="2">MFS transporter</fullName>
    </submittedName>
</protein>
<evidence type="ECO:0000313" key="2">
    <source>
        <dbReference type="EMBL" id="AKI97506.1"/>
    </source>
</evidence>
<evidence type="ECO:0000256" key="1">
    <source>
        <dbReference type="SAM" id="Phobius"/>
    </source>
</evidence>
<dbReference type="SUPFAM" id="SSF103473">
    <property type="entry name" value="MFS general substrate transporter"/>
    <property type="match status" value="1"/>
</dbReference>
<feature type="transmembrane region" description="Helical" evidence="1">
    <location>
        <begin position="100"/>
        <end position="121"/>
    </location>
</feature>
<dbReference type="GO" id="GO:0022857">
    <property type="term" value="F:transmembrane transporter activity"/>
    <property type="evidence" value="ECO:0007669"/>
    <property type="project" value="InterPro"/>
</dbReference>
<evidence type="ECO:0000313" key="3">
    <source>
        <dbReference type="Proteomes" id="UP000035159"/>
    </source>
</evidence>
<feature type="transmembrane region" description="Helical" evidence="1">
    <location>
        <begin position="73"/>
        <end position="94"/>
    </location>
</feature>
<dbReference type="PANTHER" id="PTHR23526:SF2">
    <property type="entry name" value="MAJOR FACILITATOR SUPERFAMILY (MFS) PROFILE DOMAIN-CONTAINING PROTEIN"/>
    <property type="match status" value="1"/>
</dbReference>
<dbReference type="OrthoDB" id="41938at2"/>
<organism evidence="2 3">
    <name type="scientific">Kosmotoga pacifica</name>
    <dbReference type="NCBI Taxonomy" id="1330330"/>
    <lineage>
        <taxon>Bacteria</taxon>
        <taxon>Thermotogati</taxon>
        <taxon>Thermotogota</taxon>
        <taxon>Thermotogae</taxon>
        <taxon>Kosmotogales</taxon>
        <taxon>Kosmotogaceae</taxon>
        <taxon>Kosmotoga</taxon>
    </lineage>
</organism>
<keyword evidence="1" id="KW-0472">Membrane</keyword>
<accession>A0A0G2ZBQ5</accession>
<dbReference type="InterPro" id="IPR011701">
    <property type="entry name" value="MFS"/>
</dbReference>
<keyword evidence="1" id="KW-0812">Transmembrane</keyword>
<dbReference type="Gene3D" id="1.20.1250.20">
    <property type="entry name" value="MFS general substrate transporter like domains"/>
    <property type="match status" value="2"/>
</dbReference>
<dbReference type="PATRIC" id="fig|1330330.3.peg.1293"/>
<dbReference type="EMBL" id="CP011232">
    <property type="protein sequence ID" value="AKI97506.1"/>
    <property type="molecule type" value="Genomic_DNA"/>
</dbReference>
<dbReference type="InterPro" id="IPR036259">
    <property type="entry name" value="MFS_trans_sf"/>
</dbReference>
<feature type="transmembrane region" description="Helical" evidence="1">
    <location>
        <begin position="377"/>
        <end position="398"/>
    </location>
</feature>
<dbReference type="KEGG" id="kpf:IX53_06385"/>
<dbReference type="RefSeq" id="WP_047754641.1">
    <property type="nucleotide sequence ID" value="NZ_CAJUHA010000003.1"/>
</dbReference>
<dbReference type="Proteomes" id="UP000035159">
    <property type="component" value="Chromosome"/>
</dbReference>
<feature type="transmembrane region" description="Helical" evidence="1">
    <location>
        <begin position="215"/>
        <end position="233"/>
    </location>
</feature>
<dbReference type="PANTHER" id="PTHR23526">
    <property type="entry name" value="INTEGRAL MEMBRANE TRANSPORT PROTEIN-RELATED"/>
    <property type="match status" value="1"/>
</dbReference>
<dbReference type="Pfam" id="PF07690">
    <property type="entry name" value="MFS_1"/>
    <property type="match status" value="1"/>
</dbReference>
<gene>
    <name evidence="2" type="ORF">IX53_06385</name>
</gene>
<name>A0A0G2ZBQ5_9BACT</name>
<dbReference type="InterPro" id="IPR052528">
    <property type="entry name" value="Sugar_transport-like"/>
</dbReference>
<feature type="transmembrane region" description="Helical" evidence="1">
    <location>
        <begin position="245"/>
        <end position="266"/>
    </location>
</feature>
<keyword evidence="3" id="KW-1185">Reference proteome</keyword>
<feature type="transmembrane region" description="Helical" evidence="1">
    <location>
        <begin position="278"/>
        <end position="296"/>
    </location>
</feature>
<reference evidence="2 3" key="1">
    <citation type="submission" date="2015-04" db="EMBL/GenBank/DDBJ databases">
        <title>Complete Genome Sequence of Kosmotoga pacifica SLHLJ1.</title>
        <authorList>
            <person name="Jiang L.J."/>
            <person name="Shao Z.Z."/>
            <person name="Jebbar M."/>
        </authorList>
    </citation>
    <scope>NUCLEOTIDE SEQUENCE [LARGE SCALE GENOMIC DNA]</scope>
    <source>
        <strain evidence="2 3">SLHLJ1</strain>
    </source>
</reference>
<feature type="transmembrane region" description="Helical" evidence="1">
    <location>
        <begin position="142"/>
        <end position="162"/>
    </location>
</feature>
<dbReference type="AlphaFoldDB" id="A0A0G2ZBQ5"/>